<evidence type="ECO:0000259" key="8">
    <source>
        <dbReference type="PROSITE" id="PS50014"/>
    </source>
</evidence>
<feature type="region of interest" description="Disordered" evidence="7">
    <location>
        <begin position="86"/>
        <end position="110"/>
    </location>
</feature>
<sequence>MDIFNPFGPKILKKNVFDLLIGMIVKLASFDENNEFEGKKRKKHKKDKYEDKEKSGSLKLILKVGSGSCLPADEIVSNGNHEVSDYLSKSHKKKKKKHKHHREKKKRIRDDIAVHEDMSLGEETLTEAPMSKRSVGFENSSKAITNLIEPPNSEWGSDETIIPNENRQTLQQLLTHLLRALERRDPQQLFAWPVTDRIAPNYSRLISKPMDFETIRRHIQSNQYSSLNEFVADFKLMCENAMTYNQPETIYYKAAKRLLHAGLKLTGPEKLKTLLSALPGMANIPPSQLGFDINQDYQGDNSNDTIIENNERLLDNDLSNPRKTISKFEAIPDNMTPEEILKQVQNAAKIASEKLVTKNTKVGFLKQQNNGSTSLSILVPNDGINPETGERPVLLGSLIGKLSHGVGSIPGFREDRRNMVKTVKPLYYGAFGSYAPTYDSTFANLTKDESDLVLRTYGDETSAQYAESILNFTKDSDYAMTMADNLLDLMTGGDHRKTKRTLDERKKQQNILEDSKKTTSLSQQPSSCQPLVITQAKTGNLNTITAKNQTKSAPLQIDQLKSLSELGIDTKFIDYYQEQSVFQDRLDQVGGLLGRLQNAQNQRLSAPLPQHLSQIPHPSPQEIQLADKITESLAENLKRVPPSAVMSVTGVRKAMGIAQISHLDISQNSCHQSNMVNHGSSHQQTQVSLIGDGIQDRVEAVEGTVSGVDLESELREFLESDPTLTSFPLHDENDRTIEEILSES</sequence>
<dbReference type="GO" id="GO:0006357">
    <property type="term" value="P:regulation of transcription by RNA polymerase II"/>
    <property type="evidence" value="ECO:0007669"/>
    <property type="project" value="TreeGrafter"/>
</dbReference>
<dbReference type="InterPro" id="IPR051831">
    <property type="entry name" value="Bromodomain_contain_prot"/>
</dbReference>
<dbReference type="Pfam" id="PF00439">
    <property type="entry name" value="Bromodomain"/>
    <property type="match status" value="1"/>
</dbReference>
<feature type="compositionally biased region" description="Basic residues" evidence="7">
    <location>
        <begin position="89"/>
        <end position="107"/>
    </location>
</feature>
<dbReference type="Proteomes" id="UP000325440">
    <property type="component" value="Unassembled WGS sequence"/>
</dbReference>
<protein>
    <recommendedName>
        <fullName evidence="8">Bromo domain-containing protein</fullName>
    </recommendedName>
</protein>
<dbReference type="PRINTS" id="PR00503">
    <property type="entry name" value="BROMODOMAIN"/>
</dbReference>
<dbReference type="Gene3D" id="1.20.920.10">
    <property type="entry name" value="Bromodomain-like"/>
    <property type="match status" value="1"/>
</dbReference>
<dbReference type="GO" id="GO:0005634">
    <property type="term" value="C:nucleus"/>
    <property type="evidence" value="ECO:0007669"/>
    <property type="project" value="UniProtKB-SubCell"/>
</dbReference>
<name>A0A5E4MMA5_9HEMI</name>
<proteinExistence type="predicted"/>
<keyword evidence="3 6" id="KW-0103">Bromodomain</keyword>
<dbReference type="EMBL" id="CABPRJ010000958">
    <property type="protein sequence ID" value="VVC32730.1"/>
    <property type="molecule type" value="Genomic_DNA"/>
</dbReference>
<dbReference type="InterPro" id="IPR021900">
    <property type="entry name" value="DUF3512"/>
</dbReference>
<accession>A0A5E4MMA5</accession>
<organism evidence="9 10">
    <name type="scientific">Cinara cedri</name>
    <dbReference type="NCBI Taxonomy" id="506608"/>
    <lineage>
        <taxon>Eukaryota</taxon>
        <taxon>Metazoa</taxon>
        <taxon>Ecdysozoa</taxon>
        <taxon>Arthropoda</taxon>
        <taxon>Hexapoda</taxon>
        <taxon>Insecta</taxon>
        <taxon>Pterygota</taxon>
        <taxon>Neoptera</taxon>
        <taxon>Paraneoptera</taxon>
        <taxon>Hemiptera</taxon>
        <taxon>Sternorrhyncha</taxon>
        <taxon>Aphidomorpha</taxon>
        <taxon>Aphidoidea</taxon>
        <taxon>Aphididae</taxon>
        <taxon>Lachninae</taxon>
        <taxon>Cinara</taxon>
    </lineage>
</organism>
<evidence type="ECO:0000256" key="6">
    <source>
        <dbReference type="PROSITE-ProRule" id="PRU00035"/>
    </source>
</evidence>
<feature type="region of interest" description="Disordered" evidence="7">
    <location>
        <begin position="35"/>
        <end position="55"/>
    </location>
</feature>
<dbReference type="OrthoDB" id="21648at2759"/>
<gene>
    <name evidence="9" type="ORF">CINCED_3A004683</name>
</gene>
<keyword evidence="5" id="KW-0539">Nucleus</keyword>
<dbReference type="SUPFAM" id="SSF47370">
    <property type="entry name" value="Bromodomain"/>
    <property type="match status" value="1"/>
</dbReference>
<dbReference type="PANTHER" id="PTHR22881:SF27">
    <property type="entry name" value="BROMODOMAIN CONTAINING 7_9"/>
    <property type="match status" value="1"/>
</dbReference>
<evidence type="ECO:0000313" key="9">
    <source>
        <dbReference type="EMBL" id="VVC32730.1"/>
    </source>
</evidence>
<dbReference type="Pfam" id="PF12024">
    <property type="entry name" value="DUF3512"/>
    <property type="match status" value="1"/>
</dbReference>
<comment type="subcellular location">
    <subcellularLocation>
        <location evidence="1">Nucleus</location>
    </subcellularLocation>
</comment>
<evidence type="ECO:0000256" key="7">
    <source>
        <dbReference type="SAM" id="MobiDB-lite"/>
    </source>
</evidence>
<dbReference type="InterPro" id="IPR001487">
    <property type="entry name" value="Bromodomain"/>
</dbReference>
<evidence type="ECO:0000313" key="10">
    <source>
        <dbReference type="Proteomes" id="UP000325440"/>
    </source>
</evidence>
<evidence type="ECO:0000256" key="3">
    <source>
        <dbReference type="ARBA" id="ARBA00023117"/>
    </source>
</evidence>
<evidence type="ECO:0000256" key="1">
    <source>
        <dbReference type="ARBA" id="ARBA00004123"/>
    </source>
</evidence>
<evidence type="ECO:0000256" key="4">
    <source>
        <dbReference type="ARBA" id="ARBA00023163"/>
    </source>
</evidence>
<dbReference type="InterPro" id="IPR036427">
    <property type="entry name" value="Bromodomain-like_sf"/>
</dbReference>
<evidence type="ECO:0000256" key="5">
    <source>
        <dbReference type="ARBA" id="ARBA00023242"/>
    </source>
</evidence>
<keyword evidence="10" id="KW-1185">Reference proteome</keyword>
<evidence type="ECO:0000256" key="2">
    <source>
        <dbReference type="ARBA" id="ARBA00023015"/>
    </source>
</evidence>
<dbReference type="SMART" id="SM00297">
    <property type="entry name" value="BROMO"/>
    <property type="match status" value="1"/>
</dbReference>
<reference evidence="9 10" key="1">
    <citation type="submission" date="2019-08" db="EMBL/GenBank/DDBJ databases">
        <authorList>
            <person name="Alioto T."/>
            <person name="Alioto T."/>
            <person name="Gomez Garrido J."/>
        </authorList>
    </citation>
    <scope>NUCLEOTIDE SEQUENCE [LARGE SCALE GENOMIC DNA]</scope>
</reference>
<dbReference type="AlphaFoldDB" id="A0A5E4MMA5"/>
<dbReference type="PROSITE" id="PS50014">
    <property type="entry name" value="BROMODOMAIN_2"/>
    <property type="match status" value="1"/>
</dbReference>
<dbReference type="PANTHER" id="PTHR22881">
    <property type="entry name" value="BROMODOMAIN CONTAINING PROTEIN"/>
    <property type="match status" value="1"/>
</dbReference>
<keyword evidence="2" id="KW-0805">Transcription regulation</keyword>
<keyword evidence="4" id="KW-0804">Transcription</keyword>
<feature type="domain" description="Bromo" evidence="8">
    <location>
        <begin position="182"/>
        <end position="252"/>
    </location>
</feature>